<dbReference type="EMBL" id="JAOQJX010000002">
    <property type="protein sequence ID" value="MCU6746352.1"/>
    <property type="molecule type" value="Genomic_DNA"/>
</dbReference>
<protein>
    <submittedName>
        <fullName evidence="1">Uncharacterized protein</fullName>
    </submittedName>
</protein>
<dbReference type="RefSeq" id="WP_267303981.1">
    <property type="nucleotide sequence ID" value="NZ_JAOQJX010000002.1"/>
</dbReference>
<reference evidence="1 2" key="1">
    <citation type="journal article" date="2021" name="ISME Commun">
        <title>Automated analysis of genomic sequences facilitates high-throughput and comprehensive description of bacteria.</title>
        <authorList>
            <person name="Hitch T.C.A."/>
        </authorList>
    </citation>
    <scope>NUCLEOTIDE SEQUENCE [LARGE SCALE GENOMIC DNA]</scope>
    <source>
        <strain evidence="1 2">H2_18</strain>
    </source>
</reference>
<evidence type="ECO:0000313" key="1">
    <source>
        <dbReference type="EMBL" id="MCU6746352.1"/>
    </source>
</evidence>
<organism evidence="1 2">
    <name type="scientific">Faecalicatena acetigenes</name>
    <dbReference type="NCBI Taxonomy" id="2981790"/>
    <lineage>
        <taxon>Bacteria</taxon>
        <taxon>Bacillati</taxon>
        <taxon>Bacillota</taxon>
        <taxon>Clostridia</taxon>
        <taxon>Lachnospirales</taxon>
        <taxon>Lachnospiraceae</taxon>
        <taxon>Faecalicatena</taxon>
    </lineage>
</organism>
<gene>
    <name evidence="1" type="ORF">OCV51_01540</name>
</gene>
<name>A0ABT2T8W7_9FIRM</name>
<proteinExistence type="predicted"/>
<dbReference type="Proteomes" id="UP001652394">
    <property type="component" value="Unassembled WGS sequence"/>
</dbReference>
<keyword evidence="2" id="KW-1185">Reference proteome</keyword>
<accession>A0ABT2T8W7</accession>
<comment type="caution">
    <text evidence="1">The sequence shown here is derived from an EMBL/GenBank/DDBJ whole genome shotgun (WGS) entry which is preliminary data.</text>
</comment>
<sequence length="285" mass="30929">MEIITGYTGKKHITAEMDRDVNIGIVGGDSYVLVTGSQLEAEVSSNNEIKIKDGVVMHQGCAGSIKKNTYDSITISNGSQGMKRIDLLVLRYERNQDTNIELLTLKVLQGTPAESSPTIPQYTVGDIQSGDSVSDMPLYEIELDGINVTEVRKVFKICMTNADLSDSIGRLSANAIVEEGKNSNGYYRKWNNGTLEMWGSQSITRATVNQSSGGVYHSDNYTLSLPYTSLTNVSGVSLNFRSNAGVWATQSTGGDLKKTLGYWVFGGANTTVSGSLNFRCTGTWK</sequence>
<evidence type="ECO:0000313" key="2">
    <source>
        <dbReference type="Proteomes" id="UP001652394"/>
    </source>
</evidence>